<evidence type="ECO:0000313" key="1">
    <source>
        <dbReference type="EMBL" id="EDX09303.1"/>
    </source>
</evidence>
<reference evidence="1 2" key="1">
    <citation type="journal article" date="2007" name="Nature">
        <title>Evolution of genes and genomes on the Drosophila phylogeny.</title>
        <authorList>
            <consortium name="Drosophila 12 Genomes Consortium"/>
            <person name="Clark A.G."/>
            <person name="Eisen M.B."/>
            <person name="Smith D.R."/>
            <person name="Bergman C.M."/>
            <person name="Oliver B."/>
            <person name="Markow T.A."/>
            <person name="Kaufman T.C."/>
            <person name="Kellis M."/>
            <person name="Gelbart W."/>
            <person name="Iyer V.N."/>
            <person name="Pollard D.A."/>
            <person name="Sackton T.B."/>
            <person name="Larracuente A.M."/>
            <person name="Singh N.D."/>
            <person name="Abad J.P."/>
            <person name="Abt D.N."/>
            <person name="Adryan B."/>
            <person name="Aguade M."/>
            <person name="Akashi H."/>
            <person name="Anderson W.W."/>
            <person name="Aquadro C.F."/>
            <person name="Ardell D.H."/>
            <person name="Arguello R."/>
            <person name="Artieri C.G."/>
            <person name="Barbash D.A."/>
            <person name="Barker D."/>
            <person name="Barsanti P."/>
            <person name="Batterham P."/>
            <person name="Batzoglou S."/>
            <person name="Begun D."/>
            <person name="Bhutkar A."/>
            <person name="Blanco E."/>
            <person name="Bosak S.A."/>
            <person name="Bradley R.K."/>
            <person name="Brand A.D."/>
            <person name="Brent M.R."/>
            <person name="Brooks A.N."/>
            <person name="Brown R.H."/>
            <person name="Butlin R.K."/>
            <person name="Caggese C."/>
            <person name="Calvi B.R."/>
            <person name="Bernardo de Carvalho A."/>
            <person name="Caspi A."/>
            <person name="Castrezana S."/>
            <person name="Celniker S.E."/>
            <person name="Chang J.L."/>
            <person name="Chapple C."/>
            <person name="Chatterji S."/>
            <person name="Chinwalla A."/>
            <person name="Civetta A."/>
            <person name="Clifton S.W."/>
            <person name="Comeron J.M."/>
            <person name="Costello J.C."/>
            <person name="Coyne J.A."/>
            <person name="Daub J."/>
            <person name="David R.G."/>
            <person name="Delcher A.L."/>
            <person name="Delehaunty K."/>
            <person name="Do C.B."/>
            <person name="Ebling H."/>
            <person name="Edwards K."/>
            <person name="Eickbush T."/>
            <person name="Evans J.D."/>
            <person name="Filipski A."/>
            <person name="Findeiss S."/>
            <person name="Freyhult E."/>
            <person name="Fulton L."/>
            <person name="Fulton R."/>
            <person name="Garcia A.C."/>
            <person name="Gardiner A."/>
            <person name="Garfield D.A."/>
            <person name="Garvin B.E."/>
            <person name="Gibson G."/>
            <person name="Gilbert D."/>
            <person name="Gnerre S."/>
            <person name="Godfrey J."/>
            <person name="Good R."/>
            <person name="Gotea V."/>
            <person name="Gravely B."/>
            <person name="Greenberg A.J."/>
            <person name="Griffiths-Jones S."/>
            <person name="Gross S."/>
            <person name="Guigo R."/>
            <person name="Gustafson E.A."/>
            <person name="Haerty W."/>
            <person name="Hahn M.W."/>
            <person name="Halligan D.L."/>
            <person name="Halpern A.L."/>
            <person name="Halter G.M."/>
            <person name="Han M.V."/>
            <person name="Heger A."/>
            <person name="Hillier L."/>
            <person name="Hinrichs A.S."/>
            <person name="Holmes I."/>
            <person name="Hoskins R.A."/>
            <person name="Hubisz M.J."/>
            <person name="Hultmark D."/>
            <person name="Huntley M.A."/>
            <person name="Jaffe D.B."/>
            <person name="Jagadeeshan S."/>
            <person name="Jeck W.R."/>
            <person name="Johnson J."/>
            <person name="Jones C.D."/>
            <person name="Jordan W.C."/>
            <person name="Karpen G.H."/>
            <person name="Kataoka E."/>
            <person name="Keightley P.D."/>
            <person name="Kheradpour P."/>
            <person name="Kirkness E.F."/>
            <person name="Koerich L.B."/>
            <person name="Kristiansen K."/>
            <person name="Kudrna D."/>
            <person name="Kulathinal R.J."/>
            <person name="Kumar S."/>
            <person name="Kwok R."/>
            <person name="Lander E."/>
            <person name="Langley C.H."/>
            <person name="Lapoint R."/>
            <person name="Lazzaro B.P."/>
            <person name="Lee S.J."/>
            <person name="Levesque L."/>
            <person name="Li R."/>
            <person name="Lin C.F."/>
            <person name="Lin M.F."/>
            <person name="Lindblad-Toh K."/>
            <person name="Llopart A."/>
            <person name="Long M."/>
            <person name="Low L."/>
            <person name="Lozovsky E."/>
            <person name="Lu J."/>
            <person name="Luo M."/>
            <person name="Machado C.A."/>
            <person name="Makalowski W."/>
            <person name="Marzo M."/>
            <person name="Matsuda M."/>
            <person name="Matzkin L."/>
            <person name="McAllister B."/>
            <person name="McBride C.S."/>
            <person name="McKernan B."/>
            <person name="McKernan K."/>
            <person name="Mendez-Lago M."/>
            <person name="Minx P."/>
            <person name="Mollenhauer M.U."/>
            <person name="Montooth K."/>
            <person name="Mount S.M."/>
            <person name="Mu X."/>
            <person name="Myers E."/>
            <person name="Negre B."/>
            <person name="Newfeld S."/>
            <person name="Nielsen R."/>
            <person name="Noor M.A."/>
            <person name="O'Grady P."/>
            <person name="Pachter L."/>
            <person name="Papaceit M."/>
            <person name="Parisi M.J."/>
            <person name="Parisi M."/>
            <person name="Parts L."/>
            <person name="Pedersen J.S."/>
            <person name="Pesole G."/>
            <person name="Phillippy A.M."/>
            <person name="Ponting C.P."/>
            <person name="Pop M."/>
            <person name="Porcelli D."/>
            <person name="Powell J.R."/>
            <person name="Prohaska S."/>
            <person name="Pruitt K."/>
            <person name="Puig M."/>
            <person name="Quesneville H."/>
            <person name="Ram K.R."/>
            <person name="Rand D."/>
            <person name="Rasmussen M.D."/>
            <person name="Reed L.K."/>
            <person name="Reenan R."/>
            <person name="Reily A."/>
            <person name="Remington K.A."/>
            <person name="Rieger T.T."/>
            <person name="Ritchie M.G."/>
            <person name="Robin C."/>
            <person name="Rogers Y.H."/>
            <person name="Rohde C."/>
            <person name="Rozas J."/>
            <person name="Rubenfield M.J."/>
            <person name="Ruiz A."/>
            <person name="Russo S."/>
            <person name="Salzberg S.L."/>
            <person name="Sanchez-Gracia A."/>
            <person name="Saranga D.J."/>
            <person name="Sato H."/>
            <person name="Schaeffer S.W."/>
            <person name="Schatz M.C."/>
            <person name="Schlenke T."/>
            <person name="Schwartz R."/>
            <person name="Segarra C."/>
            <person name="Singh R.S."/>
            <person name="Sirot L."/>
            <person name="Sirota M."/>
            <person name="Sisneros N.B."/>
            <person name="Smith C.D."/>
            <person name="Smith T.F."/>
            <person name="Spieth J."/>
            <person name="Stage D.E."/>
            <person name="Stark A."/>
            <person name="Stephan W."/>
            <person name="Strausberg R.L."/>
            <person name="Strempel S."/>
            <person name="Sturgill D."/>
            <person name="Sutton G."/>
            <person name="Sutton G.G."/>
            <person name="Tao W."/>
            <person name="Teichmann S."/>
            <person name="Tobari Y.N."/>
            <person name="Tomimura Y."/>
            <person name="Tsolas J.M."/>
            <person name="Valente V.L."/>
            <person name="Venter E."/>
            <person name="Venter J.C."/>
            <person name="Vicario S."/>
            <person name="Vieira F.G."/>
            <person name="Vilella A.J."/>
            <person name="Villasante A."/>
            <person name="Walenz B."/>
            <person name="Wang J."/>
            <person name="Wasserman M."/>
            <person name="Watts T."/>
            <person name="Wilson D."/>
            <person name="Wilson R.K."/>
            <person name="Wing R.A."/>
            <person name="Wolfner M.F."/>
            <person name="Wong A."/>
            <person name="Wong G.K."/>
            <person name="Wu C.I."/>
            <person name="Wu G."/>
            <person name="Yamamoto D."/>
            <person name="Yang H.P."/>
            <person name="Yang S.P."/>
            <person name="Yorke J.A."/>
            <person name="Yoshida K."/>
            <person name="Zdobnov E."/>
            <person name="Zhang P."/>
            <person name="Zhang Y."/>
            <person name="Zimin A.V."/>
            <person name="Baldwin J."/>
            <person name="Abdouelleil A."/>
            <person name="Abdulkadir J."/>
            <person name="Abebe A."/>
            <person name="Abera B."/>
            <person name="Abreu J."/>
            <person name="Acer S.C."/>
            <person name="Aftuck L."/>
            <person name="Alexander A."/>
            <person name="An P."/>
            <person name="Anderson E."/>
            <person name="Anderson S."/>
            <person name="Arachi H."/>
            <person name="Azer M."/>
            <person name="Bachantsang P."/>
            <person name="Barry A."/>
            <person name="Bayul T."/>
            <person name="Berlin A."/>
            <person name="Bessette D."/>
            <person name="Bloom T."/>
            <person name="Blye J."/>
            <person name="Boguslavskiy L."/>
            <person name="Bonnet C."/>
            <person name="Boukhgalter B."/>
            <person name="Bourzgui I."/>
            <person name="Brown A."/>
            <person name="Cahill P."/>
            <person name="Channer S."/>
            <person name="Cheshatsang Y."/>
            <person name="Chuda L."/>
            <person name="Citroen M."/>
            <person name="Collymore A."/>
            <person name="Cooke P."/>
            <person name="Costello M."/>
            <person name="D'Aco K."/>
            <person name="Daza R."/>
            <person name="De Haan G."/>
            <person name="DeGray S."/>
            <person name="DeMaso C."/>
            <person name="Dhargay N."/>
            <person name="Dooley K."/>
            <person name="Dooley E."/>
            <person name="Doricent M."/>
            <person name="Dorje P."/>
            <person name="Dorjee K."/>
            <person name="Dupes A."/>
            <person name="Elong R."/>
            <person name="Falk J."/>
            <person name="Farina A."/>
            <person name="Faro S."/>
            <person name="Ferguson D."/>
            <person name="Fisher S."/>
            <person name="Foley C.D."/>
            <person name="Franke A."/>
            <person name="Friedrich D."/>
            <person name="Gadbois L."/>
            <person name="Gearin G."/>
            <person name="Gearin C.R."/>
            <person name="Giannoukos G."/>
            <person name="Goode T."/>
            <person name="Graham J."/>
            <person name="Grandbois E."/>
            <person name="Grewal S."/>
            <person name="Gyaltsen K."/>
            <person name="Hafez N."/>
            <person name="Hagos B."/>
            <person name="Hall J."/>
            <person name="Henson C."/>
            <person name="Hollinger A."/>
            <person name="Honan T."/>
            <person name="Huard M.D."/>
            <person name="Hughes L."/>
            <person name="Hurhula B."/>
            <person name="Husby M.E."/>
            <person name="Kamat A."/>
            <person name="Kanga B."/>
            <person name="Kashin S."/>
            <person name="Khazanovich D."/>
            <person name="Kisner P."/>
            <person name="Lance K."/>
            <person name="Lara M."/>
            <person name="Lee W."/>
            <person name="Lennon N."/>
            <person name="Letendre F."/>
            <person name="LeVine R."/>
            <person name="Lipovsky A."/>
            <person name="Liu X."/>
            <person name="Liu J."/>
            <person name="Liu S."/>
            <person name="Lokyitsang T."/>
            <person name="Lokyitsang Y."/>
            <person name="Lubonja R."/>
            <person name="Lui A."/>
            <person name="MacDonald P."/>
            <person name="Magnisalis V."/>
            <person name="Maru K."/>
            <person name="Matthews C."/>
            <person name="McCusker W."/>
            <person name="McDonough S."/>
            <person name="Mehta T."/>
            <person name="Meldrim J."/>
            <person name="Meneus L."/>
            <person name="Mihai O."/>
            <person name="Mihalev A."/>
            <person name="Mihova T."/>
            <person name="Mittelman R."/>
            <person name="Mlenga V."/>
            <person name="Montmayeur A."/>
            <person name="Mulrain L."/>
            <person name="Navidi A."/>
            <person name="Naylor J."/>
            <person name="Negash T."/>
            <person name="Nguyen T."/>
            <person name="Nguyen N."/>
            <person name="Nicol R."/>
            <person name="Norbu C."/>
            <person name="Norbu N."/>
            <person name="Novod N."/>
            <person name="O'Neill B."/>
            <person name="Osman S."/>
            <person name="Markiewicz E."/>
            <person name="Oyono O.L."/>
            <person name="Patti C."/>
            <person name="Phunkhang P."/>
            <person name="Pierre F."/>
            <person name="Priest M."/>
            <person name="Raghuraman S."/>
            <person name="Rege F."/>
            <person name="Reyes R."/>
            <person name="Rise C."/>
            <person name="Rogov P."/>
            <person name="Ross K."/>
            <person name="Ryan E."/>
            <person name="Settipalli S."/>
            <person name="Shea T."/>
            <person name="Sherpa N."/>
            <person name="Shi L."/>
            <person name="Shih D."/>
            <person name="Sparrow T."/>
            <person name="Spaulding J."/>
            <person name="Stalker J."/>
            <person name="Stange-Thomann N."/>
            <person name="Stavropoulos S."/>
            <person name="Stone C."/>
            <person name="Strader C."/>
            <person name="Tesfaye S."/>
            <person name="Thomson T."/>
            <person name="Thoulutsang Y."/>
            <person name="Thoulutsang D."/>
            <person name="Topham K."/>
            <person name="Topping I."/>
            <person name="Tsamla T."/>
            <person name="Vassiliev H."/>
            <person name="Vo A."/>
            <person name="Wangchuk T."/>
            <person name="Wangdi T."/>
            <person name="Weiand M."/>
            <person name="Wilkinson J."/>
            <person name="Wilson A."/>
            <person name="Yadav S."/>
            <person name="Young G."/>
            <person name="Yu Q."/>
            <person name="Zembek L."/>
            <person name="Zhong D."/>
            <person name="Zimmer A."/>
            <person name="Zwirko Z."/>
            <person name="Jaffe D.B."/>
            <person name="Alvarez P."/>
            <person name="Brockman W."/>
            <person name="Butler J."/>
            <person name="Chin C."/>
            <person name="Gnerre S."/>
            <person name="Grabherr M."/>
            <person name="Kleber M."/>
            <person name="Mauceli E."/>
            <person name="MacCallum I."/>
        </authorList>
    </citation>
    <scope>NUCLEOTIDE SEQUENCE [LARGE SCALE GENOMIC DNA]</scope>
    <source>
        <strain evidence="2">white501</strain>
    </source>
</reference>
<dbReference type="OMA" id="PAVWFNG"/>
<gene>
    <name evidence="1" type="primary">Dsim\GD13883</name>
    <name evidence="1" type="ORF">Dsim_GD13883</name>
</gene>
<dbReference type="Proteomes" id="UP000000304">
    <property type="component" value="Chromosome 3L"/>
</dbReference>
<dbReference type="EMBL" id="CM000363">
    <property type="protein sequence ID" value="EDX09303.1"/>
    <property type="molecule type" value="Genomic_DNA"/>
</dbReference>
<dbReference type="AlphaFoldDB" id="B4QRJ2"/>
<dbReference type="HOGENOM" id="CLU_2500335_0_0_1"/>
<name>B4QRJ2_DROSI</name>
<protein>
    <submittedName>
        <fullName evidence="1">GD13883</fullName>
    </submittedName>
</protein>
<proteinExistence type="predicted"/>
<accession>B4QRJ2</accession>
<sequence>MPLRQNACLSAVYMCAWKYPAEPAVGFEKPEEALWGILSGSGYGHWMLNVGLLATAEKVRVSSNGASVSARQLALTNVRPAVWFNG</sequence>
<organism evidence="1 2">
    <name type="scientific">Drosophila simulans</name>
    <name type="common">Fruit fly</name>
    <dbReference type="NCBI Taxonomy" id="7240"/>
    <lineage>
        <taxon>Eukaryota</taxon>
        <taxon>Metazoa</taxon>
        <taxon>Ecdysozoa</taxon>
        <taxon>Arthropoda</taxon>
        <taxon>Hexapoda</taxon>
        <taxon>Insecta</taxon>
        <taxon>Pterygota</taxon>
        <taxon>Neoptera</taxon>
        <taxon>Endopterygota</taxon>
        <taxon>Diptera</taxon>
        <taxon>Brachycera</taxon>
        <taxon>Muscomorpha</taxon>
        <taxon>Ephydroidea</taxon>
        <taxon>Drosophilidae</taxon>
        <taxon>Drosophila</taxon>
        <taxon>Sophophora</taxon>
    </lineage>
</organism>
<keyword evidence="2" id="KW-1185">Reference proteome</keyword>
<evidence type="ECO:0000313" key="2">
    <source>
        <dbReference type="Proteomes" id="UP000000304"/>
    </source>
</evidence>